<dbReference type="RefSeq" id="WP_197662306.1">
    <property type="nucleotide sequence ID" value="NZ_JAEAGR010000016.1"/>
</dbReference>
<dbReference type="InterPro" id="IPR018313">
    <property type="entry name" value="SBP_3_CS"/>
</dbReference>
<dbReference type="EMBL" id="JAEAGR010000016">
    <property type="protein sequence ID" value="MBH1942061.1"/>
    <property type="molecule type" value="Genomic_DNA"/>
</dbReference>
<dbReference type="PANTHER" id="PTHR35936">
    <property type="entry name" value="MEMBRANE-BOUND LYTIC MUREIN TRANSGLYCOSYLASE F"/>
    <property type="match status" value="1"/>
</dbReference>
<feature type="signal peptide" evidence="5">
    <location>
        <begin position="1"/>
        <end position="19"/>
    </location>
</feature>
<reference evidence="7" key="1">
    <citation type="submission" date="2020-12" db="EMBL/GenBank/DDBJ databases">
        <title>M. sibirica DSM 26468T genome.</title>
        <authorList>
            <person name="Thieme N."/>
            <person name="Rettenmaier R."/>
            <person name="Zverlov V."/>
            <person name="Liebl W."/>
        </authorList>
    </citation>
    <scope>NUCLEOTIDE SEQUENCE</scope>
    <source>
        <strain evidence="7">DSM 26468</strain>
    </source>
</reference>
<keyword evidence="3 5" id="KW-0732">Signal</keyword>
<proteinExistence type="inferred from homology"/>
<dbReference type="Proteomes" id="UP000623269">
    <property type="component" value="Unassembled WGS sequence"/>
</dbReference>
<evidence type="ECO:0000256" key="1">
    <source>
        <dbReference type="ARBA" id="ARBA00004196"/>
    </source>
</evidence>
<evidence type="ECO:0000256" key="2">
    <source>
        <dbReference type="ARBA" id="ARBA00010333"/>
    </source>
</evidence>
<evidence type="ECO:0000313" key="8">
    <source>
        <dbReference type="Proteomes" id="UP000623269"/>
    </source>
</evidence>
<dbReference type="AlphaFoldDB" id="A0A8J7HAC8"/>
<evidence type="ECO:0000256" key="5">
    <source>
        <dbReference type="SAM" id="SignalP"/>
    </source>
</evidence>
<comment type="similarity">
    <text evidence="2 4">Belongs to the bacterial solute-binding protein 3 family.</text>
</comment>
<dbReference type="PROSITE" id="PS01039">
    <property type="entry name" value="SBP_BACTERIAL_3"/>
    <property type="match status" value="1"/>
</dbReference>
<evidence type="ECO:0000259" key="6">
    <source>
        <dbReference type="SMART" id="SM00062"/>
    </source>
</evidence>
<comment type="subcellular location">
    <subcellularLocation>
        <location evidence="1">Cell envelope</location>
    </subcellularLocation>
</comment>
<protein>
    <submittedName>
        <fullName evidence="7">Amino acid ABC transporter substrate-binding protein</fullName>
    </submittedName>
</protein>
<sequence length="269" mass="29480">MKKRILSLVIVTAMVLGLAACGKKDGEDNSLKYIQDNKKFVLGLDDAFPPMGFRDDADNIVGFDVDLAKAVAEKLDVELVLQPIEWDAKEQELNTKSIDCIWNGFSVTEERLANMTLSKPYMENSLSFVVVNGSSIATKADLAGKALAVQSGSSAEKSLDLDENKEFKATLGSINGFSDYVTALMDLETGNSDAVLMDAVVANYMINDMGKDFVLLEDNLMAEDYAIGFRKGEEALKNAVEEALTELKEDGTMAEISEKWFGYDVTTFE</sequence>
<evidence type="ECO:0000256" key="3">
    <source>
        <dbReference type="ARBA" id="ARBA00022729"/>
    </source>
</evidence>
<dbReference type="Pfam" id="PF00497">
    <property type="entry name" value="SBP_bac_3"/>
    <property type="match status" value="1"/>
</dbReference>
<keyword evidence="8" id="KW-1185">Reference proteome</keyword>
<dbReference type="SUPFAM" id="SSF53850">
    <property type="entry name" value="Periplasmic binding protein-like II"/>
    <property type="match status" value="1"/>
</dbReference>
<dbReference type="SMART" id="SM00062">
    <property type="entry name" value="PBPb"/>
    <property type="match status" value="1"/>
</dbReference>
<accession>A0A8J7HAC8</accession>
<comment type="caution">
    <text evidence="7">The sequence shown here is derived from an EMBL/GenBank/DDBJ whole genome shotgun (WGS) entry which is preliminary data.</text>
</comment>
<name>A0A8J7HAC8_9FIRM</name>
<dbReference type="CDD" id="cd00996">
    <property type="entry name" value="PBP2_AatB_like"/>
    <property type="match status" value="1"/>
</dbReference>
<gene>
    <name evidence="7" type="ORF">I5677_14260</name>
</gene>
<feature type="domain" description="Solute-binding protein family 3/N-terminal" evidence="6">
    <location>
        <begin position="39"/>
        <end position="264"/>
    </location>
</feature>
<dbReference type="InterPro" id="IPR001638">
    <property type="entry name" value="Solute-binding_3/MltF_N"/>
</dbReference>
<evidence type="ECO:0000313" key="7">
    <source>
        <dbReference type="EMBL" id="MBH1942061.1"/>
    </source>
</evidence>
<dbReference type="PROSITE" id="PS51257">
    <property type="entry name" value="PROKAR_LIPOPROTEIN"/>
    <property type="match status" value="1"/>
</dbReference>
<dbReference type="PANTHER" id="PTHR35936:SF34">
    <property type="entry name" value="ABC TRANSPORTER EXTRACELLULAR-BINDING PROTEIN YCKB-RELATED"/>
    <property type="match status" value="1"/>
</dbReference>
<evidence type="ECO:0000256" key="4">
    <source>
        <dbReference type="RuleBase" id="RU003744"/>
    </source>
</evidence>
<organism evidence="7 8">
    <name type="scientific">Mobilitalea sibirica</name>
    <dbReference type="NCBI Taxonomy" id="1462919"/>
    <lineage>
        <taxon>Bacteria</taxon>
        <taxon>Bacillati</taxon>
        <taxon>Bacillota</taxon>
        <taxon>Clostridia</taxon>
        <taxon>Lachnospirales</taxon>
        <taxon>Lachnospiraceae</taxon>
        <taxon>Mobilitalea</taxon>
    </lineage>
</organism>
<dbReference type="Gene3D" id="3.40.190.10">
    <property type="entry name" value="Periplasmic binding protein-like II"/>
    <property type="match status" value="2"/>
</dbReference>
<feature type="chain" id="PRO_5039709628" evidence="5">
    <location>
        <begin position="20"/>
        <end position="269"/>
    </location>
</feature>
<dbReference type="GO" id="GO:0030313">
    <property type="term" value="C:cell envelope"/>
    <property type="evidence" value="ECO:0007669"/>
    <property type="project" value="UniProtKB-SubCell"/>
</dbReference>